<evidence type="ECO:0000256" key="1">
    <source>
        <dbReference type="SAM" id="MobiDB-lite"/>
    </source>
</evidence>
<feature type="compositionally biased region" description="Basic and acidic residues" evidence="1">
    <location>
        <begin position="1064"/>
        <end position="1076"/>
    </location>
</feature>
<reference evidence="2" key="1">
    <citation type="submission" date="2021-01" db="EMBL/GenBank/DDBJ databases">
        <authorList>
            <person name="Zahm M."/>
            <person name="Roques C."/>
            <person name="Cabau C."/>
            <person name="Klopp C."/>
            <person name="Donnadieu C."/>
            <person name="Jouanno E."/>
            <person name="Lampietro C."/>
            <person name="Louis A."/>
            <person name="Herpin A."/>
            <person name="Echchiki A."/>
            <person name="Berthelot C."/>
            <person name="Parey E."/>
            <person name="Roest-Crollius H."/>
            <person name="Braasch I."/>
            <person name="Postlethwait J."/>
            <person name="Bobe J."/>
            <person name="Montfort J."/>
            <person name="Bouchez O."/>
            <person name="Begum T."/>
            <person name="Mejri S."/>
            <person name="Adams A."/>
            <person name="Chen W.-J."/>
            <person name="Guiguen Y."/>
        </authorList>
    </citation>
    <scope>NUCLEOTIDE SEQUENCE</scope>
    <source>
        <tissue evidence="2">Blood</tissue>
    </source>
</reference>
<feature type="compositionally biased region" description="Polar residues" evidence="1">
    <location>
        <begin position="1013"/>
        <end position="1028"/>
    </location>
</feature>
<feature type="compositionally biased region" description="Basic and acidic residues" evidence="1">
    <location>
        <begin position="384"/>
        <end position="422"/>
    </location>
</feature>
<feature type="compositionally biased region" description="Basic and acidic residues" evidence="1">
    <location>
        <begin position="529"/>
        <end position="538"/>
    </location>
</feature>
<comment type="caution">
    <text evidence="2">The sequence shown here is derived from an EMBL/GenBank/DDBJ whole genome shotgun (WGS) entry which is preliminary data.</text>
</comment>
<feature type="compositionally biased region" description="Low complexity" evidence="1">
    <location>
        <begin position="949"/>
        <end position="965"/>
    </location>
</feature>
<feature type="compositionally biased region" description="Basic and acidic residues" evidence="1">
    <location>
        <begin position="845"/>
        <end position="858"/>
    </location>
</feature>
<feature type="compositionally biased region" description="Basic and acidic residues" evidence="1">
    <location>
        <begin position="688"/>
        <end position="699"/>
    </location>
</feature>
<feature type="compositionally biased region" description="Basic and acidic residues" evidence="1">
    <location>
        <begin position="132"/>
        <end position="159"/>
    </location>
</feature>
<dbReference type="Proteomes" id="UP000829720">
    <property type="component" value="Unassembled WGS sequence"/>
</dbReference>
<feature type="region of interest" description="Disordered" evidence="1">
    <location>
        <begin position="82"/>
        <end position="102"/>
    </location>
</feature>
<keyword evidence="3" id="KW-1185">Reference proteome</keyword>
<feature type="compositionally biased region" description="Basic and acidic residues" evidence="1">
    <location>
        <begin position="775"/>
        <end position="800"/>
    </location>
</feature>
<name>A0A8T3DHJ2_9TELE</name>
<gene>
    <name evidence="2" type="ORF">AGOR_G00093700</name>
</gene>
<evidence type="ECO:0000313" key="2">
    <source>
        <dbReference type="EMBL" id="KAI1896331.1"/>
    </source>
</evidence>
<feature type="compositionally biased region" description="Basic and acidic residues" evidence="1">
    <location>
        <begin position="233"/>
        <end position="252"/>
    </location>
</feature>
<feature type="region of interest" description="Disordered" evidence="1">
    <location>
        <begin position="275"/>
        <end position="442"/>
    </location>
</feature>
<feature type="compositionally biased region" description="Basic and acidic residues" evidence="1">
    <location>
        <begin position="292"/>
        <end position="336"/>
    </location>
</feature>
<feature type="compositionally biased region" description="Basic and acidic residues" evidence="1">
    <location>
        <begin position="429"/>
        <end position="442"/>
    </location>
</feature>
<evidence type="ECO:0000313" key="3">
    <source>
        <dbReference type="Proteomes" id="UP000829720"/>
    </source>
</evidence>
<feature type="region of interest" description="Disordered" evidence="1">
    <location>
        <begin position="1"/>
        <end position="59"/>
    </location>
</feature>
<feature type="region of interest" description="Disordered" evidence="1">
    <location>
        <begin position="650"/>
        <end position="743"/>
    </location>
</feature>
<feature type="region of interest" description="Disordered" evidence="1">
    <location>
        <begin position="1055"/>
        <end position="1191"/>
    </location>
</feature>
<feature type="region of interest" description="Disordered" evidence="1">
    <location>
        <begin position="933"/>
        <end position="1036"/>
    </location>
</feature>
<feature type="region of interest" description="Disordered" evidence="1">
    <location>
        <begin position="775"/>
        <end position="858"/>
    </location>
</feature>
<feature type="compositionally biased region" description="Basic and acidic residues" evidence="1">
    <location>
        <begin position="473"/>
        <end position="487"/>
    </location>
</feature>
<accession>A0A8T3DHJ2</accession>
<feature type="compositionally biased region" description="Basic and acidic residues" evidence="1">
    <location>
        <begin position="204"/>
        <end position="219"/>
    </location>
</feature>
<feature type="compositionally biased region" description="Basic and acidic residues" evidence="1">
    <location>
        <begin position="1120"/>
        <end position="1156"/>
    </location>
</feature>
<dbReference type="OrthoDB" id="8961857at2759"/>
<feature type="compositionally biased region" description="Basic and acidic residues" evidence="1">
    <location>
        <begin position="1181"/>
        <end position="1191"/>
    </location>
</feature>
<feature type="compositionally biased region" description="Basic and acidic residues" evidence="1">
    <location>
        <begin position="356"/>
        <end position="373"/>
    </location>
</feature>
<dbReference type="EMBL" id="JAERUA010000008">
    <property type="protein sequence ID" value="KAI1896331.1"/>
    <property type="molecule type" value="Genomic_DNA"/>
</dbReference>
<proteinExistence type="predicted"/>
<protein>
    <submittedName>
        <fullName evidence="2">Uncharacterized protein</fullName>
    </submittedName>
</protein>
<feature type="compositionally biased region" description="Basic and acidic residues" evidence="1">
    <location>
        <begin position="508"/>
        <end position="522"/>
    </location>
</feature>
<feature type="region of interest" description="Disordered" evidence="1">
    <location>
        <begin position="456"/>
        <end position="487"/>
    </location>
</feature>
<feature type="region of interest" description="Disordered" evidence="1">
    <location>
        <begin position="132"/>
        <end position="252"/>
    </location>
</feature>
<feature type="compositionally biased region" description="Basic and acidic residues" evidence="1">
    <location>
        <begin position="169"/>
        <end position="195"/>
    </location>
</feature>
<dbReference type="AlphaFoldDB" id="A0A8T3DHJ2"/>
<feature type="region of interest" description="Disordered" evidence="1">
    <location>
        <begin position="553"/>
        <end position="576"/>
    </location>
</feature>
<feature type="region of interest" description="Disordered" evidence="1">
    <location>
        <begin position="501"/>
        <end position="538"/>
    </location>
</feature>
<feature type="compositionally biased region" description="Basic and acidic residues" evidence="1">
    <location>
        <begin position="810"/>
        <end position="819"/>
    </location>
</feature>
<feature type="compositionally biased region" description="Basic and acidic residues" evidence="1">
    <location>
        <begin position="714"/>
        <end position="729"/>
    </location>
</feature>
<sequence length="1191" mass="133539">MDGGHEGKNVGSIAEAEIEEDDEEEEKENTEQFAFVGETEDKVLSTGENGAGHEKWDQKEVITVSNAREIHDDLDMEVARDAEGEWKEEEEGENTEVKESEQICEIEAKVQDTGENKGGIEVRPEDVITVCTDREIHDAAGDAEKGEWKGEEEGMKESEMVSEEDEEPIEVHSEKCEDRETEEKTSTETESKEVRCLNAEEENESIHRGEEFNRYEKQTEVPNIFGINIKGGQTEDTHGDTERENITKETDADKYIDQKDMWPLRHVAMKVEKEGMLEREMDTTEEELNDMQWEKYEDRETEEKISTEIESRESEHLSIGKENEGISESINEKELGDTEAIGTNNKYGQNEEIDVERDHTKEERTISNDKEVNDDLGVEVFGGAEEREMKEGDQGMKQKETGHEGEESIEIQWEKCDKETVENKTTGSENKETEYINVDKENEEKRDSMHIWEVVNKHEKQMEEPTIGINTKDGFKEDMDKDVEGDNITKETVKDKYIGQKDMGQLNTDKDEAITGMRRNEDNITVTTEQHKEKESGECIEEDKMEHIKVNIVGDEKGINNSGGGTKNENAVTEREELEEIWQEVVVIEEKEDEEEKDAKIQVREAYKEKAEGKLGLGEGGEIITEEWKEGIKGEKEGVASDTTQLKVILDGDGKDDAEKQGQDEQFNELTTEGRQDSVKNAGEELTEMDKENNVRDFSPRVVIETEEVYAEGGDNRGKEGGEEGRILEGTEGENTEVKESEQICEIEAKVQDTGENKGGIEVRPEDVITVCTDREIHGAAGDVEKGEWKGEEEGMKESEMVSEEDEEPIEVHSDKCEDRETEEETSTETDSKEVRCLNAEEENESIHRGEELGGLRVKEENEKMQKSMNIEVEISVEIGGTKPIERNKKDDPNEEINVEAGGVTLDKVEEKDNEHQNQPYMPLLDFTPQKCRIALKNPHSRPPKNPRTLLQIPSLLPTSSTSPQSGPPNKAPVALKQGDPRVIGFKLPGMGGEFPALKKTPRGTRESDEGVKSQNSAQQKSSDSPQANKLRCDREEGAVDKAVGGGVIGVKLPGFGAGFPGLRKTDRGMKMREQTPEEDTSSCSDRAEKTDMTGSGGLKGIGVTAVKIPGFGPGFPVLRKTDRGVKMREEDTQSHTQDSELKQDIKDVCQKEMPLKAKSTWTPPGGAGTGIGGQPMMSELKNKLKKTEKE</sequence>
<feature type="compositionally biased region" description="Basic and acidic residues" evidence="1">
    <location>
        <begin position="650"/>
        <end position="663"/>
    </location>
</feature>
<organism evidence="2 3">
    <name type="scientific">Albula goreensis</name>
    <dbReference type="NCBI Taxonomy" id="1534307"/>
    <lineage>
        <taxon>Eukaryota</taxon>
        <taxon>Metazoa</taxon>
        <taxon>Chordata</taxon>
        <taxon>Craniata</taxon>
        <taxon>Vertebrata</taxon>
        <taxon>Euteleostomi</taxon>
        <taxon>Actinopterygii</taxon>
        <taxon>Neopterygii</taxon>
        <taxon>Teleostei</taxon>
        <taxon>Albuliformes</taxon>
        <taxon>Albulidae</taxon>
        <taxon>Albula</taxon>
    </lineage>
</organism>
<feature type="compositionally biased region" description="Acidic residues" evidence="1">
    <location>
        <begin position="16"/>
        <end position="28"/>
    </location>
</feature>